<proteinExistence type="predicted"/>
<evidence type="ECO:0000313" key="1">
    <source>
        <dbReference type="EMBL" id="CAK0897362.1"/>
    </source>
</evidence>
<name>A0ABN9XGF4_9DINO</name>
<accession>A0ABN9XGF4</accession>
<protein>
    <recommendedName>
        <fullName evidence="3">COMM domain-containing protein 1</fullName>
    </recommendedName>
</protein>
<organism evidence="1 2">
    <name type="scientific">Prorocentrum cordatum</name>
    <dbReference type="NCBI Taxonomy" id="2364126"/>
    <lineage>
        <taxon>Eukaryota</taxon>
        <taxon>Sar</taxon>
        <taxon>Alveolata</taxon>
        <taxon>Dinophyceae</taxon>
        <taxon>Prorocentrales</taxon>
        <taxon>Prorocentraceae</taxon>
        <taxon>Prorocentrum</taxon>
    </lineage>
</organism>
<dbReference type="Proteomes" id="UP001189429">
    <property type="component" value="Unassembled WGS sequence"/>
</dbReference>
<evidence type="ECO:0008006" key="3">
    <source>
        <dbReference type="Google" id="ProtNLM"/>
    </source>
</evidence>
<evidence type="ECO:0000313" key="2">
    <source>
        <dbReference type="Proteomes" id="UP001189429"/>
    </source>
</evidence>
<sequence>MSLNNAQMLRLVSGSLWDFFLAEGDNKPVEAAAEGGINYAEEVKSKGSKEMGSPHLHTGAEFFLELAKSDQISGETKDILTQFAELIEVMNREEFADSLSYFRVKKAYTEPGHTQKWKIHIMFNPLSPSPWTHKLKGEANALRVGNEKAEIEFGTFGVQDLRQATCRALKVLQAQQIFGAPPPSALERQLQAALRARQQQAQ</sequence>
<comment type="caution">
    <text evidence="1">The sequence shown here is derived from an EMBL/GenBank/DDBJ whole genome shotgun (WGS) entry which is preliminary data.</text>
</comment>
<gene>
    <name evidence="1" type="ORF">PCOR1329_LOCUS75561</name>
</gene>
<reference evidence="1" key="1">
    <citation type="submission" date="2023-10" db="EMBL/GenBank/DDBJ databases">
        <authorList>
            <person name="Chen Y."/>
            <person name="Shah S."/>
            <person name="Dougan E. K."/>
            <person name="Thang M."/>
            <person name="Chan C."/>
        </authorList>
    </citation>
    <scope>NUCLEOTIDE SEQUENCE [LARGE SCALE GENOMIC DNA]</scope>
</reference>
<keyword evidence="2" id="KW-1185">Reference proteome</keyword>
<dbReference type="EMBL" id="CAUYUJ010020321">
    <property type="protein sequence ID" value="CAK0897362.1"/>
    <property type="molecule type" value="Genomic_DNA"/>
</dbReference>